<evidence type="ECO:0000313" key="4">
    <source>
        <dbReference type="Proteomes" id="UP001383192"/>
    </source>
</evidence>
<feature type="region of interest" description="Disordered" evidence="1">
    <location>
        <begin position="481"/>
        <end position="508"/>
    </location>
</feature>
<evidence type="ECO:0000259" key="2">
    <source>
        <dbReference type="PROSITE" id="PS50181"/>
    </source>
</evidence>
<keyword evidence="4" id="KW-1185">Reference proteome</keyword>
<dbReference type="PROSITE" id="PS50181">
    <property type="entry name" value="FBOX"/>
    <property type="match status" value="1"/>
</dbReference>
<feature type="domain" description="F-box" evidence="2">
    <location>
        <begin position="55"/>
        <end position="104"/>
    </location>
</feature>
<accession>A0AAW0DJA9</accession>
<organism evidence="3 4">
    <name type="scientific">Paramarasmius palmivorus</name>
    <dbReference type="NCBI Taxonomy" id="297713"/>
    <lineage>
        <taxon>Eukaryota</taxon>
        <taxon>Fungi</taxon>
        <taxon>Dikarya</taxon>
        <taxon>Basidiomycota</taxon>
        <taxon>Agaricomycotina</taxon>
        <taxon>Agaricomycetes</taxon>
        <taxon>Agaricomycetidae</taxon>
        <taxon>Agaricales</taxon>
        <taxon>Marasmiineae</taxon>
        <taxon>Marasmiaceae</taxon>
        <taxon>Paramarasmius</taxon>
    </lineage>
</organism>
<dbReference type="Pfam" id="PF12937">
    <property type="entry name" value="F-box-like"/>
    <property type="match status" value="1"/>
</dbReference>
<reference evidence="3 4" key="1">
    <citation type="submission" date="2024-01" db="EMBL/GenBank/DDBJ databases">
        <title>A draft genome for a cacao thread blight-causing isolate of Paramarasmius palmivorus.</title>
        <authorList>
            <person name="Baruah I.K."/>
            <person name="Bukari Y."/>
            <person name="Amoako-Attah I."/>
            <person name="Meinhardt L.W."/>
            <person name="Bailey B.A."/>
            <person name="Cohen S.P."/>
        </authorList>
    </citation>
    <scope>NUCLEOTIDE SEQUENCE [LARGE SCALE GENOMIC DNA]</scope>
    <source>
        <strain evidence="3 4">GH-12</strain>
    </source>
</reference>
<dbReference type="InterPro" id="IPR001810">
    <property type="entry name" value="F-box_dom"/>
</dbReference>
<dbReference type="InterPro" id="IPR036047">
    <property type="entry name" value="F-box-like_dom_sf"/>
</dbReference>
<evidence type="ECO:0000313" key="3">
    <source>
        <dbReference type="EMBL" id="KAK7051563.1"/>
    </source>
</evidence>
<dbReference type="SUPFAM" id="SSF81383">
    <property type="entry name" value="F-box domain"/>
    <property type="match status" value="1"/>
</dbReference>
<dbReference type="SMART" id="SM00256">
    <property type="entry name" value="FBOX"/>
    <property type="match status" value="1"/>
</dbReference>
<feature type="region of interest" description="Disordered" evidence="1">
    <location>
        <begin position="1"/>
        <end position="53"/>
    </location>
</feature>
<feature type="compositionally biased region" description="Acidic residues" evidence="1">
    <location>
        <begin position="483"/>
        <end position="496"/>
    </location>
</feature>
<comment type="caution">
    <text evidence="3">The sequence shown here is derived from an EMBL/GenBank/DDBJ whole genome shotgun (WGS) entry which is preliminary data.</text>
</comment>
<dbReference type="Proteomes" id="UP001383192">
    <property type="component" value="Unassembled WGS sequence"/>
</dbReference>
<evidence type="ECO:0000256" key="1">
    <source>
        <dbReference type="SAM" id="MobiDB-lite"/>
    </source>
</evidence>
<proteinExistence type="predicted"/>
<dbReference type="EMBL" id="JAYKXP010000012">
    <property type="protein sequence ID" value="KAK7051563.1"/>
    <property type="molecule type" value="Genomic_DNA"/>
</dbReference>
<protein>
    <recommendedName>
        <fullName evidence="2">F-box domain-containing protein</fullName>
    </recommendedName>
</protein>
<name>A0AAW0DJA9_9AGAR</name>
<sequence length="702" mass="81964">MAGTIKDLLLQAHKRQQDAPPPKKRKKLNPNEPISVSNASKKTANGPARKRSAKLSKLPELPVDILHEIFGHLLPLDLLHLARTNKSLRNLIMRKSATSTWISSFSNVNDIGCPNDVSHPIWASLVWDKDCHNCGSLNSRTMNFCLRIRLCGRCAKARLLDVDRWSDESERELIRQCVPCAEWGNTEREVCIRSEVNTFFRCLHGFAEESEEQKAQFIRQKREELEKRTDRAMQWESWANDLYNERQRELDVIRDERSISLRRKLEAEGYKTELDRLDELCSTAPYTYFPLWYDHPIVKQPKPLTERNWNQIKQEMISYMETVKADRLREERRILIWERRHKATDAWIMYRDEHHPLGTFLPNPIDIWFYPPIKERIESPSDSCVGFSYITKPFTSLASFVTQWQGEKMGELVRLLPSKVGHTGPEALKLATSVFACQRGSFHDQFSKVSWPENHHPCMWFPEFLHHPCNALDKLAETWHGGEDDEYDEHDPDDDEATRIDRDVHQGPSLRVNAEFPGRGWRRRQWSTKWLAFDHKASRTVRNILDACTLNHMTTVMELDEEDPRVVCLKCTYGAKPDGERRFPVLTWRNAVQHSIKKHWGDSGVSWQMLSPEDAARARELEHAECERRGHNKQAQRRWRCGTCRDTWEDRGAMSVEDMADHHDYHHYGSEELEVGVHYYAALDMPPRQGPIVQMIPHAVCQ</sequence>
<dbReference type="AlphaFoldDB" id="A0AAW0DJA9"/>
<feature type="compositionally biased region" description="Polar residues" evidence="1">
    <location>
        <begin position="34"/>
        <end position="43"/>
    </location>
</feature>
<gene>
    <name evidence="3" type="ORF">VNI00_004542</name>
</gene>